<feature type="region of interest" description="Disordered" evidence="1">
    <location>
        <begin position="17"/>
        <end position="61"/>
    </location>
</feature>
<accession>A0ABQ5J9Q9</accession>
<protein>
    <submittedName>
        <fullName evidence="2">Uncharacterized protein</fullName>
    </submittedName>
</protein>
<organism evidence="2 3">
    <name type="scientific">Tanacetum coccineum</name>
    <dbReference type="NCBI Taxonomy" id="301880"/>
    <lineage>
        <taxon>Eukaryota</taxon>
        <taxon>Viridiplantae</taxon>
        <taxon>Streptophyta</taxon>
        <taxon>Embryophyta</taxon>
        <taxon>Tracheophyta</taxon>
        <taxon>Spermatophyta</taxon>
        <taxon>Magnoliopsida</taxon>
        <taxon>eudicotyledons</taxon>
        <taxon>Gunneridae</taxon>
        <taxon>Pentapetalae</taxon>
        <taxon>asterids</taxon>
        <taxon>campanulids</taxon>
        <taxon>Asterales</taxon>
        <taxon>Asteraceae</taxon>
        <taxon>Asteroideae</taxon>
        <taxon>Anthemideae</taxon>
        <taxon>Anthemidinae</taxon>
        <taxon>Tanacetum</taxon>
    </lineage>
</organism>
<feature type="compositionally biased region" description="Polar residues" evidence="1">
    <location>
        <begin position="20"/>
        <end position="45"/>
    </location>
</feature>
<dbReference type="Proteomes" id="UP001151760">
    <property type="component" value="Unassembled WGS sequence"/>
</dbReference>
<gene>
    <name evidence="2" type="ORF">Tco_1125461</name>
</gene>
<reference evidence="2" key="2">
    <citation type="submission" date="2022-01" db="EMBL/GenBank/DDBJ databases">
        <authorList>
            <person name="Yamashiro T."/>
            <person name="Shiraishi A."/>
            <person name="Satake H."/>
            <person name="Nakayama K."/>
        </authorList>
    </citation>
    <scope>NUCLEOTIDE SEQUENCE</scope>
</reference>
<evidence type="ECO:0000313" key="3">
    <source>
        <dbReference type="Proteomes" id="UP001151760"/>
    </source>
</evidence>
<evidence type="ECO:0000313" key="2">
    <source>
        <dbReference type="EMBL" id="GJU09031.1"/>
    </source>
</evidence>
<dbReference type="EMBL" id="BQNB010021691">
    <property type="protein sequence ID" value="GJU09031.1"/>
    <property type="molecule type" value="Genomic_DNA"/>
</dbReference>
<reference evidence="2" key="1">
    <citation type="journal article" date="2022" name="Int. J. Mol. Sci.">
        <title>Draft Genome of Tanacetum Coccineum: Genomic Comparison of Closely Related Tanacetum-Family Plants.</title>
        <authorList>
            <person name="Yamashiro T."/>
            <person name="Shiraishi A."/>
            <person name="Nakayama K."/>
            <person name="Satake H."/>
        </authorList>
    </citation>
    <scope>NUCLEOTIDE SEQUENCE</scope>
</reference>
<name>A0ABQ5J9Q9_9ASTR</name>
<proteinExistence type="predicted"/>
<sequence>MFTDEVVHKELGDSLVRAATTASSLEAEQDSGNITKTRSKATPNESSSLGTTSGGGPMCQETIGDTIAQTRFENVSKHSNDSLLARGQIEKVVKKKLMNAQDKGKGIMIEEPVKPMKKKVQIMLDEEAALKLQAKFDEEERLAREKAKKEKEANIALIEEWDDIQAKIDADHQSAERL</sequence>
<keyword evidence="3" id="KW-1185">Reference proteome</keyword>
<comment type="caution">
    <text evidence="2">The sequence shown here is derived from an EMBL/GenBank/DDBJ whole genome shotgun (WGS) entry which is preliminary data.</text>
</comment>
<evidence type="ECO:0000256" key="1">
    <source>
        <dbReference type="SAM" id="MobiDB-lite"/>
    </source>
</evidence>